<accession>A0A420HEU2</accession>
<sequence>MSEKQATISEPTTILGLNKKVNDNLTSIDARFKYIEKKINQAELTNSEHFANFEQRFDQADKRANDIEVLLLEIRNYIKLTVHGNSGSY</sequence>
<evidence type="ECO:0000313" key="2">
    <source>
        <dbReference type="Proteomes" id="UP000283383"/>
    </source>
</evidence>
<gene>
    <name evidence="1" type="ORF">GcM3_199036</name>
</gene>
<organism evidence="1 2">
    <name type="scientific">Golovinomyces cichoracearum</name>
    <dbReference type="NCBI Taxonomy" id="62708"/>
    <lineage>
        <taxon>Eukaryota</taxon>
        <taxon>Fungi</taxon>
        <taxon>Dikarya</taxon>
        <taxon>Ascomycota</taxon>
        <taxon>Pezizomycotina</taxon>
        <taxon>Leotiomycetes</taxon>
        <taxon>Erysiphales</taxon>
        <taxon>Erysiphaceae</taxon>
        <taxon>Golovinomyces</taxon>
    </lineage>
</organism>
<reference evidence="1 2" key="1">
    <citation type="journal article" date="2018" name="BMC Genomics">
        <title>Comparative genome analyses reveal sequence features reflecting distinct modes of host-adaptation between dicot and monocot powdery mildew.</title>
        <authorList>
            <person name="Wu Y."/>
            <person name="Ma X."/>
            <person name="Pan Z."/>
            <person name="Kale S.D."/>
            <person name="Song Y."/>
            <person name="King H."/>
            <person name="Zhang Q."/>
            <person name="Presley C."/>
            <person name="Deng X."/>
            <person name="Wei C.I."/>
            <person name="Xiao S."/>
        </authorList>
    </citation>
    <scope>NUCLEOTIDE SEQUENCE [LARGE SCALE GENOMIC DNA]</scope>
    <source>
        <strain evidence="1">UMSG3</strain>
    </source>
</reference>
<dbReference type="EMBL" id="MCBQ01019954">
    <property type="protein sequence ID" value="RKF55938.1"/>
    <property type="molecule type" value="Genomic_DNA"/>
</dbReference>
<dbReference type="AlphaFoldDB" id="A0A420HEU2"/>
<dbReference type="Proteomes" id="UP000283383">
    <property type="component" value="Unassembled WGS sequence"/>
</dbReference>
<comment type="caution">
    <text evidence="1">The sequence shown here is derived from an EMBL/GenBank/DDBJ whole genome shotgun (WGS) entry which is preliminary data.</text>
</comment>
<proteinExistence type="predicted"/>
<name>A0A420HEU2_9PEZI</name>
<evidence type="ECO:0000313" key="1">
    <source>
        <dbReference type="EMBL" id="RKF55938.1"/>
    </source>
</evidence>
<protein>
    <submittedName>
        <fullName evidence="1">Uncharacterized protein</fullName>
    </submittedName>
</protein>
<keyword evidence="2" id="KW-1185">Reference proteome</keyword>